<gene>
    <name evidence="3" type="ORF">SLS56_001684</name>
</gene>
<dbReference type="PANTHER" id="PTHR24148:SF73">
    <property type="entry name" value="HET DOMAIN PROTEIN (AFU_ORTHOLOGUE AFUA_8G01020)"/>
    <property type="match status" value="1"/>
</dbReference>
<dbReference type="Pfam" id="PF06985">
    <property type="entry name" value="HET"/>
    <property type="match status" value="1"/>
</dbReference>
<reference evidence="3 4" key="1">
    <citation type="submission" date="2024-02" db="EMBL/GenBank/DDBJ databases">
        <title>De novo assembly and annotation of 12 fungi associated with fruit tree decline syndrome in Ontario, Canada.</title>
        <authorList>
            <person name="Sulman M."/>
            <person name="Ellouze W."/>
            <person name="Ilyukhin E."/>
        </authorList>
    </citation>
    <scope>NUCLEOTIDE SEQUENCE [LARGE SCALE GENOMIC DNA]</scope>
    <source>
        <strain evidence="3 4">M1-105</strain>
    </source>
</reference>
<proteinExistence type="predicted"/>
<comment type="caution">
    <text evidence="3">The sequence shown here is derived from an EMBL/GenBank/DDBJ whole genome shotgun (WGS) entry which is preliminary data.</text>
</comment>
<keyword evidence="4" id="KW-1185">Reference proteome</keyword>
<dbReference type="EMBL" id="JAJVDC020000010">
    <property type="protein sequence ID" value="KAL1635631.1"/>
    <property type="molecule type" value="Genomic_DNA"/>
</dbReference>
<accession>A0ABR3T7V8</accession>
<dbReference type="PANTHER" id="PTHR24148">
    <property type="entry name" value="ANKYRIN REPEAT DOMAIN-CONTAINING PROTEIN 39 HOMOLOG-RELATED"/>
    <property type="match status" value="1"/>
</dbReference>
<dbReference type="InterPro" id="IPR052895">
    <property type="entry name" value="HetReg/Transcr_Mod"/>
</dbReference>
<feature type="compositionally biased region" description="Basic and acidic residues" evidence="1">
    <location>
        <begin position="499"/>
        <end position="509"/>
    </location>
</feature>
<dbReference type="Proteomes" id="UP001521116">
    <property type="component" value="Unassembled WGS sequence"/>
</dbReference>
<feature type="domain" description="Heterokaryon incompatibility" evidence="2">
    <location>
        <begin position="62"/>
        <end position="261"/>
    </location>
</feature>
<evidence type="ECO:0000313" key="4">
    <source>
        <dbReference type="Proteomes" id="UP001521116"/>
    </source>
</evidence>
<dbReference type="InterPro" id="IPR010730">
    <property type="entry name" value="HET"/>
</dbReference>
<feature type="region of interest" description="Disordered" evidence="1">
    <location>
        <begin position="485"/>
        <end position="511"/>
    </location>
</feature>
<evidence type="ECO:0000259" key="2">
    <source>
        <dbReference type="Pfam" id="PF06985"/>
    </source>
</evidence>
<organism evidence="3 4">
    <name type="scientific">Neofusicoccum ribis</name>
    <dbReference type="NCBI Taxonomy" id="45134"/>
    <lineage>
        <taxon>Eukaryota</taxon>
        <taxon>Fungi</taxon>
        <taxon>Dikarya</taxon>
        <taxon>Ascomycota</taxon>
        <taxon>Pezizomycotina</taxon>
        <taxon>Dothideomycetes</taxon>
        <taxon>Dothideomycetes incertae sedis</taxon>
        <taxon>Botryosphaeriales</taxon>
        <taxon>Botryosphaeriaceae</taxon>
        <taxon>Neofusicoccum</taxon>
    </lineage>
</organism>
<evidence type="ECO:0000256" key="1">
    <source>
        <dbReference type="SAM" id="MobiDB-lite"/>
    </source>
</evidence>
<evidence type="ECO:0000313" key="3">
    <source>
        <dbReference type="EMBL" id="KAL1635631.1"/>
    </source>
</evidence>
<sequence length="640" mass="69482">MMIPIYQLPVPVSSTFQHRPLDRPRQFRLLRLHPGNHVLRKDAPWLIEYELVHANADDPPPYEAVSYARGGAEHTQLIRTLPTNRTIAVTETVAQLLSHFKKSSSTGYLWIDQLCINQDNELERNHQVSMMGEIYSKAQRTLVWLGEADTESNLVLGTLDILGSRSQSLGFRKSRKEAHAEGLRDAATVQRHLEDMFPSTCSIHSTVRGAGSDIMDMDLDGESDDEGFCHQCVEETALDRFRAACRLLSRPWFSRCWIVQEVLLAKEVHLTIGDLKVTPNDLHRAIHANLQTPRLDGPRSKLSRSLTSAPGLRPLTFLAHFWDEDAPGAGRLPSLSSLLTSLRAGPAAGHLRASDPRDHVYAFLGLHGSGASLLAPRHALPVAAVYADAARAVVRECRDLSLLGLCGPPSSSSPGLPSWVPDWSAAAPAAPLLAPGRATPYAACGRHGLVVDVDAQQQRERDAAVLVVAAAPLLRVAFVHPADYPRAEDADDDDDDDDEPHHAARRDSQTPDYLELGRTAAELGSGVAAGRLLGVLCGRDGGFADDYQYAWRERAGILRVAAGRRVARVEGDGGEGRLALVPRAAAVGDEVWLVRGCAAPVVVRAAEGGRWRVVGVCFVEGVMDGEEAARLEGAGVVELV</sequence>
<feature type="compositionally biased region" description="Acidic residues" evidence="1">
    <location>
        <begin position="489"/>
        <end position="498"/>
    </location>
</feature>
<protein>
    <recommendedName>
        <fullName evidence="2">Heterokaryon incompatibility domain-containing protein</fullName>
    </recommendedName>
</protein>
<name>A0ABR3T7V8_9PEZI</name>